<dbReference type="PANTHER" id="PTHR33377">
    <property type="entry name" value="OS10G0134700 PROTEIN-RELATED"/>
    <property type="match status" value="1"/>
</dbReference>
<organism evidence="1 2">
    <name type="scientific">Urochloa decumbens</name>
    <dbReference type="NCBI Taxonomy" id="240449"/>
    <lineage>
        <taxon>Eukaryota</taxon>
        <taxon>Viridiplantae</taxon>
        <taxon>Streptophyta</taxon>
        <taxon>Embryophyta</taxon>
        <taxon>Tracheophyta</taxon>
        <taxon>Spermatophyta</taxon>
        <taxon>Magnoliopsida</taxon>
        <taxon>Liliopsida</taxon>
        <taxon>Poales</taxon>
        <taxon>Poaceae</taxon>
        <taxon>PACMAD clade</taxon>
        <taxon>Panicoideae</taxon>
        <taxon>Panicodae</taxon>
        <taxon>Paniceae</taxon>
        <taxon>Melinidinae</taxon>
        <taxon>Urochloa</taxon>
    </lineage>
</organism>
<evidence type="ECO:0000313" key="2">
    <source>
        <dbReference type="Proteomes" id="UP001497457"/>
    </source>
</evidence>
<accession>A0ABC9FLI0</accession>
<dbReference type="InterPro" id="IPR013181">
    <property type="entry name" value="DUF1719"/>
</dbReference>
<reference evidence="1 2" key="2">
    <citation type="submission" date="2024-10" db="EMBL/GenBank/DDBJ databases">
        <authorList>
            <person name="Ryan C."/>
        </authorList>
    </citation>
    <scope>NUCLEOTIDE SEQUENCE [LARGE SCALE GENOMIC DNA]</scope>
</reference>
<dbReference type="Proteomes" id="UP001497457">
    <property type="component" value="Chromosome 7b"/>
</dbReference>
<dbReference type="Pfam" id="PF08224">
    <property type="entry name" value="DUF1719"/>
    <property type="match status" value="1"/>
</dbReference>
<dbReference type="SMART" id="SM01157">
    <property type="entry name" value="DUF1719"/>
    <property type="match status" value="1"/>
</dbReference>
<protein>
    <recommendedName>
        <fullName evidence="3">Rx N-terminal domain-containing protein</fullName>
    </recommendedName>
</protein>
<reference evidence="2" key="1">
    <citation type="submission" date="2024-06" db="EMBL/GenBank/DDBJ databases">
        <authorList>
            <person name="Ryan C."/>
        </authorList>
    </citation>
    <scope>NUCLEOTIDE SEQUENCE [LARGE SCALE GENOMIC DNA]</scope>
</reference>
<name>A0ABC9FLI0_9POAL</name>
<dbReference type="EMBL" id="OZ075117">
    <property type="protein sequence ID" value="CAL5077980.1"/>
    <property type="molecule type" value="Genomic_DNA"/>
</dbReference>
<sequence length="450" mass="51868">MVSSVVVQETVSQILSGLVHKCEGKEKSNANENMERLEMAHIRLGAALETSDKWKITDASLLRWRRKLKHVAQECDDSLQKCKQRILDDEEIQKEVRKSSFSKRKALQHKIVQGNNYPLFLLWLVPFNTTGHGTEANLMFTQKDDTSPEGNIYFSMTLQLSESTDIVGITIKCLELFAPHFKCTIEKMRKELSQLPTQELSWVPLPPPAQEYRHSQHNLQILCSQWFRQNPLCCKHHDGHEVRRNSNIYMAGLSDFFQEPVLEVTLQCQVSMSLYNKQNTLVYEDMISLQDSQYLKAGISFAPHRSSDDMLHGNRSSAMVAIVGEEQHCLDIDITLEQLEKIMLPKAIDYFHRNAKAKIYKMIWKSKHGSALIQVEKTSMSTRRALGGARKRKMLQGQDEEIRSWTCMVTHLIDLWHAHVPIQLTNAIMDWLQKVISRTADTSENIIYIM</sequence>
<dbReference type="PANTHER" id="PTHR33377:SF74">
    <property type="entry name" value="OS07G0121000 PROTEIN"/>
    <property type="match status" value="1"/>
</dbReference>
<keyword evidence="2" id="KW-1185">Reference proteome</keyword>
<gene>
    <name evidence="1" type="ORF">URODEC1_LOCUS106907</name>
</gene>
<proteinExistence type="predicted"/>
<evidence type="ECO:0008006" key="3">
    <source>
        <dbReference type="Google" id="ProtNLM"/>
    </source>
</evidence>
<dbReference type="AlphaFoldDB" id="A0ABC9FLI0"/>
<evidence type="ECO:0000313" key="1">
    <source>
        <dbReference type="EMBL" id="CAL5077980.1"/>
    </source>
</evidence>